<organism evidence="2 3">
    <name type="scientific">Occultella aeris</name>
    <dbReference type="NCBI Taxonomy" id="2761496"/>
    <lineage>
        <taxon>Bacteria</taxon>
        <taxon>Bacillati</taxon>
        <taxon>Actinomycetota</taxon>
        <taxon>Actinomycetes</taxon>
        <taxon>Micrococcales</taxon>
        <taxon>Ruaniaceae</taxon>
        <taxon>Occultella</taxon>
    </lineage>
</organism>
<evidence type="ECO:0000313" key="2">
    <source>
        <dbReference type="EMBL" id="VZO39658.1"/>
    </source>
</evidence>
<comment type="caution">
    <text evidence="2">The sequence shown here is derived from an EMBL/GenBank/DDBJ whole genome shotgun (WGS) entry which is preliminary data.</text>
</comment>
<proteinExistence type="predicted"/>
<reference evidence="2 3" key="1">
    <citation type="submission" date="2019-11" db="EMBL/GenBank/DDBJ databases">
        <authorList>
            <person name="Criscuolo A."/>
        </authorList>
    </citation>
    <scope>NUCLEOTIDE SEQUENCE [LARGE SCALE GENOMIC DNA]</scope>
    <source>
        <strain evidence="2">CIP111667</strain>
    </source>
</reference>
<evidence type="ECO:0000313" key="3">
    <source>
        <dbReference type="Proteomes" id="UP000419743"/>
    </source>
</evidence>
<accession>A0A7M4DQB4</accession>
<name>A0A7M4DQB4_9MICO</name>
<keyword evidence="3" id="KW-1185">Reference proteome</keyword>
<dbReference type="Proteomes" id="UP000419743">
    <property type="component" value="Unassembled WGS sequence"/>
</dbReference>
<feature type="region of interest" description="Disordered" evidence="1">
    <location>
        <begin position="60"/>
        <end position="80"/>
    </location>
</feature>
<gene>
    <name evidence="2" type="ORF">HALOF300_04352</name>
</gene>
<sequence length="80" mass="7818">MSDAVFGEASSNEVRPSGAPGPVTPAGPIGLAAIPGLPDLEAVGWCGPDGVCHVPQDVAAARAGAEPAAERVSRSRNAAS</sequence>
<protein>
    <submittedName>
        <fullName evidence="2">Uncharacterized protein</fullName>
    </submittedName>
</protein>
<feature type="region of interest" description="Disordered" evidence="1">
    <location>
        <begin position="1"/>
        <end position="29"/>
    </location>
</feature>
<dbReference type="EMBL" id="CACRYJ010000061">
    <property type="protein sequence ID" value="VZO39658.1"/>
    <property type="molecule type" value="Genomic_DNA"/>
</dbReference>
<evidence type="ECO:0000256" key="1">
    <source>
        <dbReference type="SAM" id="MobiDB-lite"/>
    </source>
</evidence>
<dbReference type="AlphaFoldDB" id="A0A7M4DQB4"/>